<dbReference type="AlphaFoldDB" id="A0A6F8YYZ1"/>
<dbReference type="InterPro" id="IPR013784">
    <property type="entry name" value="Carb-bd-like_fold"/>
</dbReference>
<dbReference type="EMBL" id="AP022871">
    <property type="protein sequence ID" value="BCB91302.1"/>
    <property type="molecule type" value="Genomic_DNA"/>
</dbReference>
<proteinExistence type="predicted"/>
<dbReference type="Gene3D" id="2.60.40.10">
    <property type="entry name" value="Immunoglobulins"/>
    <property type="match status" value="1"/>
</dbReference>
<name>A0A6F8YYZ1_9ACTN</name>
<feature type="domain" description="CBM20" evidence="5">
    <location>
        <begin position="1"/>
        <end position="50"/>
    </location>
</feature>
<dbReference type="GO" id="GO:0004556">
    <property type="term" value="F:alpha-amylase activity"/>
    <property type="evidence" value="ECO:0007669"/>
    <property type="project" value="UniProtKB-EC"/>
</dbReference>
<dbReference type="GO" id="GO:0005975">
    <property type="term" value="P:carbohydrate metabolic process"/>
    <property type="evidence" value="ECO:0007669"/>
    <property type="project" value="UniProtKB-ARBA"/>
</dbReference>
<evidence type="ECO:0000256" key="3">
    <source>
        <dbReference type="ARBA" id="ARBA00030238"/>
    </source>
</evidence>
<dbReference type="Pfam" id="PF00686">
    <property type="entry name" value="CBM_20"/>
    <property type="match status" value="1"/>
</dbReference>
<evidence type="ECO:0000313" key="7">
    <source>
        <dbReference type="Proteomes" id="UP000503011"/>
    </source>
</evidence>
<reference evidence="6 7" key="2">
    <citation type="submission" date="2020-03" db="EMBL/GenBank/DDBJ databases">
        <authorList>
            <person name="Ichikawa N."/>
            <person name="Kimura A."/>
            <person name="Kitahashi Y."/>
            <person name="Uohara A."/>
        </authorList>
    </citation>
    <scope>NUCLEOTIDE SEQUENCE [LARGE SCALE GENOMIC DNA]</scope>
    <source>
        <strain evidence="6 7">NBRC 105367</strain>
    </source>
</reference>
<evidence type="ECO:0000259" key="5">
    <source>
        <dbReference type="PROSITE" id="PS51166"/>
    </source>
</evidence>
<keyword evidence="7" id="KW-1185">Reference proteome</keyword>
<dbReference type="EC" id="3.2.1.1" evidence="2"/>
<dbReference type="SUPFAM" id="SSF49452">
    <property type="entry name" value="Starch-binding domain-like"/>
    <property type="match status" value="1"/>
</dbReference>
<feature type="region of interest" description="Disordered" evidence="4">
    <location>
        <begin position="30"/>
        <end position="50"/>
    </location>
</feature>
<dbReference type="GO" id="GO:2001070">
    <property type="term" value="F:starch binding"/>
    <property type="evidence" value="ECO:0007669"/>
    <property type="project" value="InterPro"/>
</dbReference>
<dbReference type="PROSITE" id="PS51166">
    <property type="entry name" value="CBM20"/>
    <property type="match status" value="1"/>
</dbReference>
<sequence length="50" mass="5392">MWTGTVSLPAGQAVEYKLIKKNPDGTVTWETGGNRTLTPSGNATVSITWR</sequence>
<comment type="catalytic activity">
    <reaction evidence="1">
        <text>Endohydrolysis of (1-&gt;4)-alpha-D-glucosidic linkages in polysaccharides containing three or more (1-&gt;4)-alpha-linked D-glucose units.</text>
        <dbReference type="EC" id="3.2.1.1"/>
    </reaction>
</comment>
<gene>
    <name evidence="6" type="ORF">Psuf_086150</name>
</gene>
<dbReference type="KEGG" id="psuu:Psuf_086150"/>
<protein>
    <recommendedName>
        <fullName evidence="2">alpha-amylase</fullName>
        <ecNumber evidence="2">3.2.1.1</ecNumber>
    </recommendedName>
    <alternativeName>
        <fullName evidence="3">1,4-alpha-D-glucan glucanohydrolase</fullName>
    </alternativeName>
</protein>
<evidence type="ECO:0000256" key="2">
    <source>
        <dbReference type="ARBA" id="ARBA00012595"/>
    </source>
</evidence>
<dbReference type="InterPro" id="IPR013783">
    <property type="entry name" value="Ig-like_fold"/>
</dbReference>
<dbReference type="Proteomes" id="UP000503011">
    <property type="component" value="Chromosome"/>
</dbReference>
<evidence type="ECO:0000313" key="6">
    <source>
        <dbReference type="EMBL" id="BCB91302.1"/>
    </source>
</evidence>
<organism evidence="6 7">
    <name type="scientific">Phytohabitans suffuscus</name>
    <dbReference type="NCBI Taxonomy" id="624315"/>
    <lineage>
        <taxon>Bacteria</taxon>
        <taxon>Bacillati</taxon>
        <taxon>Actinomycetota</taxon>
        <taxon>Actinomycetes</taxon>
        <taxon>Micromonosporales</taxon>
        <taxon>Micromonosporaceae</taxon>
    </lineage>
</organism>
<reference evidence="6 7" key="1">
    <citation type="submission" date="2020-03" db="EMBL/GenBank/DDBJ databases">
        <title>Whole genome shotgun sequence of Phytohabitans suffuscus NBRC 105367.</title>
        <authorList>
            <person name="Komaki H."/>
            <person name="Tamura T."/>
        </authorList>
    </citation>
    <scope>NUCLEOTIDE SEQUENCE [LARGE SCALE GENOMIC DNA]</scope>
    <source>
        <strain evidence="6 7">NBRC 105367</strain>
    </source>
</reference>
<dbReference type="InterPro" id="IPR002044">
    <property type="entry name" value="CBM20"/>
</dbReference>
<evidence type="ECO:0000256" key="1">
    <source>
        <dbReference type="ARBA" id="ARBA00000548"/>
    </source>
</evidence>
<accession>A0A6F8YYZ1</accession>
<evidence type="ECO:0000256" key="4">
    <source>
        <dbReference type="SAM" id="MobiDB-lite"/>
    </source>
</evidence>